<gene>
    <name evidence="10" type="ORF">HDK90DRAFT_354902</name>
</gene>
<organism evidence="10 11">
    <name type="scientific">Phyllosticta capitalensis</name>
    <dbReference type="NCBI Taxonomy" id="121624"/>
    <lineage>
        <taxon>Eukaryota</taxon>
        <taxon>Fungi</taxon>
        <taxon>Dikarya</taxon>
        <taxon>Ascomycota</taxon>
        <taxon>Pezizomycotina</taxon>
        <taxon>Dothideomycetes</taxon>
        <taxon>Dothideomycetes incertae sedis</taxon>
        <taxon>Botryosphaeriales</taxon>
        <taxon>Phyllostictaceae</taxon>
        <taxon>Phyllosticta</taxon>
    </lineage>
</organism>
<dbReference type="PANTHER" id="PTHR19302">
    <property type="entry name" value="GAMMA TUBULIN COMPLEX PROTEIN"/>
    <property type="match status" value="1"/>
</dbReference>
<sequence>MAHSATINTIGADLFATVAGTSHQANARKVKRSRDAFLRGLRSQQWQRVNQFDVQSSCDGLVEKFFVLNREDLAEALSDRLKELSKRSSRWIPEILALLLHLQGNPVNKSRVEDLENLKPPAPPPELTWADIIAEDPLDEEGVWDDIDYERSSDEELLSEPKQPSRPRRREITPASSLDDDDWIAAAQSCIVSPDPTPLQHVADGQFWRTGDHQGSMTELQAVRETLFMLAGLPTSLYHSNSQEKIGCNANYAVTHAMASTWRYALQEFADIGTGLSELRAWAKENHSVALLQTFRSAVLDELRSFDKFLSELQATYLDSHAVAVSLTDILSKVRPQASLQLRLKDLIQNASQKVQQTPFVLLEALYDEINLAQMTGEAAVFSFLGRIFFFCLQTYLKPIRRWMTEGQLGADDQIFFVGTADKSSDAASLWHDQYVLRQDGQGKLHAPSFLHPAARKIFNSGKSVVFLRELGKYDGGPVSTMGQEAEPRLDLETVCSSSTTFSALPLVSFSSLFTSAFDDWIRSKYSFASAVLREQLFADCGLMASLDALEHVYFSADGTLFQAFADALFSKIDHGHAGWNDRYLLTETARGVFGSAASVAPERVGVRTAATREPKRSVKALATIAIDYFLTWSVANVVQRATLSTYQRVFVLLLQIYRARCALRAAHLSLSIQTQQHQAEIRLCTLLRHRLLWFADTLHAYTTSTAIASSTSALRSALLSPAASDIDALAAAHAAFVAAVERRCFLAPALQPIADAVVEVLDLAVRFADLVACRSGEVAVGEGRGWAQDVTKGARRGSAATAASTKTSTYRRRRPRDNRRRSALPPALTAEDLSSSSEESDYDNDNEADVDAPQQTQPTNLPLLHQLRDMKAQFDSLHGFVLAGLRGVARAGDEPCWEMLAERLEWEDVGRKW</sequence>
<evidence type="ECO:0000256" key="4">
    <source>
        <dbReference type="ARBA" id="ARBA00023212"/>
    </source>
</evidence>
<dbReference type="InterPro" id="IPR040457">
    <property type="entry name" value="GCP_C"/>
</dbReference>
<evidence type="ECO:0000256" key="5">
    <source>
        <dbReference type="RuleBase" id="RU363050"/>
    </source>
</evidence>
<dbReference type="Proteomes" id="UP001492380">
    <property type="component" value="Unassembled WGS sequence"/>
</dbReference>
<keyword evidence="3 5" id="KW-0493">Microtubule</keyword>
<dbReference type="PANTHER" id="PTHR19302:SF33">
    <property type="entry name" value="GAMMA-TUBULIN COMPLEX COMPONENT 5"/>
    <property type="match status" value="1"/>
</dbReference>
<keyword evidence="11" id="KW-1185">Reference proteome</keyword>
<comment type="caution">
    <text evidence="10">The sequence shown here is derived from an EMBL/GenBank/DDBJ whole genome shotgun (WGS) entry which is preliminary data.</text>
</comment>
<comment type="subcellular location">
    <subcellularLocation>
        <location evidence="5">Cytoplasm</location>
        <location evidence="5">Cytoskeleton</location>
        <location evidence="5">Microtubule organizing center</location>
    </subcellularLocation>
</comment>
<dbReference type="InterPro" id="IPR059169">
    <property type="entry name" value="GCP5_N_ext"/>
</dbReference>
<evidence type="ECO:0000256" key="1">
    <source>
        <dbReference type="ARBA" id="ARBA00010337"/>
    </source>
</evidence>
<feature type="domain" description="Gamma tubulin complex component protein N-terminal" evidence="9">
    <location>
        <begin position="223"/>
        <end position="538"/>
    </location>
</feature>
<protein>
    <recommendedName>
        <fullName evidence="5">Spindle pole body component</fullName>
    </recommendedName>
</protein>
<evidence type="ECO:0000259" key="8">
    <source>
        <dbReference type="Pfam" id="PF14609"/>
    </source>
</evidence>
<feature type="compositionally biased region" description="Basic residues" evidence="6">
    <location>
        <begin position="810"/>
        <end position="823"/>
    </location>
</feature>
<feature type="region of interest" description="Disordered" evidence="6">
    <location>
        <begin position="151"/>
        <end position="178"/>
    </location>
</feature>
<evidence type="ECO:0000313" key="11">
    <source>
        <dbReference type="Proteomes" id="UP001492380"/>
    </source>
</evidence>
<evidence type="ECO:0000259" key="9">
    <source>
        <dbReference type="Pfam" id="PF17681"/>
    </source>
</evidence>
<accession>A0ABR1YH64</accession>
<feature type="compositionally biased region" description="Low complexity" evidence="6">
    <location>
        <begin position="797"/>
        <end position="809"/>
    </location>
</feature>
<keyword evidence="2 5" id="KW-0963">Cytoplasm</keyword>
<dbReference type="InterPro" id="IPR042241">
    <property type="entry name" value="GCP_C_sf"/>
</dbReference>
<dbReference type="Pfam" id="PF17681">
    <property type="entry name" value="GCP_N_terminal"/>
    <property type="match status" value="1"/>
</dbReference>
<feature type="domain" description="Gamma-Tubulin ring complex non-core subunit mod21 N-terminal" evidence="8">
    <location>
        <begin position="67"/>
        <end position="155"/>
    </location>
</feature>
<feature type="compositionally biased region" description="Acidic residues" evidence="6">
    <location>
        <begin position="839"/>
        <end position="851"/>
    </location>
</feature>
<dbReference type="InterPro" id="IPR041470">
    <property type="entry name" value="GCP_N"/>
</dbReference>
<comment type="similarity">
    <text evidence="1 5">Belongs to the TUBGCP family.</text>
</comment>
<proteinExistence type="inferred from homology"/>
<feature type="domain" description="Gamma tubulin complex component C-terminal" evidence="7">
    <location>
        <begin position="543"/>
        <end position="908"/>
    </location>
</feature>
<evidence type="ECO:0000256" key="2">
    <source>
        <dbReference type="ARBA" id="ARBA00022490"/>
    </source>
</evidence>
<dbReference type="Pfam" id="PF04130">
    <property type="entry name" value="GCP_C_terminal"/>
    <property type="match status" value="1"/>
</dbReference>
<name>A0ABR1YH64_9PEZI</name>
<dbReference type="Pfam" id="PF14609">
    <property type="entry name" value="GCP5-Mod21_N"/>
    <property type="match status" value="1"/>
</dbReference>
<evidence type="ECO:0000259" key="7">
    <source>
        <dbReference type="Pfam" id="PF04130"/>
    </source>
</evidence>
<dbReference type="EMBL" id="JBBWRZ010000009">
    <property type="protein sequence ID" value="KAK8229356.1"/>
    <property type="molecule type" value="Genomic_DNA"/>
</dbReference>
<dbReference type="CDD" id="cd22572">
    <property type="entry name" value="GCP5_NTD"/>
    <property type="match status" value="1"/>
</dbReference>
<dbReference type="Gene3D" id="1.20.120.1900">
    <property type="entry name" value="Gamma-tubulin complex, C-terminal domain"/>
    <property type="match status" value="1"/>
</dbReference>
<keyword evidence="4 5" id="KW-0206">Cytoskeleton</keyword>
<evidence type="ECO:0000256" key="6">
    <source>
        <dbReference type="SAM" id="MobiDB-lite"/>
    </source>
</evidence>
<reference evidence="10 11" key="1">
    <citation type="submission" date="2024-04" db="EMBL/GenBank/DDBJ databases">
        <title>Phyllosticta paracitricarpa is synonymous to the EU quarantine fungus P. citricarpa based on phylogenomic analyses.</title>
        <authorList>
            <consortium name="Lawrence Berkeley National Laboratory"/>
            <person name="Van Ingen-Buijs V.A."/>
            <person name="Van Westerhoven A.C."/>
            <person name="Haridas S."/>
            <person name="Skiadas P."/>
            <person name="Martin F."/>
            <person name="Groenewald J.Z."/>
            <person name="Crous P.W."/>
            <person name="Seidl M.F."/>
        </authorList>
    </citation>
    <scope>NUCLEOTIDE SEQUENCE [LARGE SCALE GENOMIC DNA]</scope>
    <source>
        <strain evidence="10 11">CBS 123374</strain>
    </source>
</reference>
<evidence type="ECO:0000313" key="10">
    <source>
        <dbReference type="EMBL" id="KAK8229356.1"/>
    </source>
</evidence>
<evidence type="ECO:0000256" key="3">
    <source>
        <dbReference type="ARBA" id="ARBA00022701"/>
    </source>
</evidence>
<dbReference type="InterPro" id="IPR032797">
    <property type="entry name" value="Mod21_N"/>
</dbReference>
<dbReference type="InterPro" id="IPR007259">
    <property type="entry name" value="GCP"/>
</dbReference>
<feature type="region of interest" description="Disordered" evidence="6">
    <location>
        <begin position="792"/>
        <end position="858"/>
    </location>
</feature>